<sequence>MIDHWPWLGDEVRGSQALIDIVAHVQAFEQELLLFVAFWLVLGALDEFMIDALWIGLRLTGRSPDSRITQAEATAPLSGRAAVLIAAWQEAEVIGHTVRHALANWRQDEFTLYLGCYCNDPDTIAAVAAAAGGDLRVRTVIGDCPGPTTKADCLNRIYAALCADELRYGWRYRSVVLHDAEDMVHPAELAVIDRALRRADFAQLPVRPELQPASPWIAAHYADEFAESHGKAMVVRDALGAAMPAAGVACGFSRDMIARIALRRGRDGGPFAAECLTEDYELGLLVQREGGTSRFLRVRDETGGLVATRAYFPSKLADAVRQKSRWIHGISFQGWDRLGWGSGVIDQWMALRDRRGPLTALILACSYGLLLIEAALKLAEREGLVQGTELSPLLQALLAICLASFVWRSGLRCFFTASEYGLVEGLGAIPRIVVANAIAILAGRRALFSYVMTLRGNPVRWEKTEHVGHPTLLELAPTRSRLAAS</sequence>
<proteinExistence type="predicted"/>
<dbReference type="Gene3D" id="3.90.550.10">
    <property type="entry name" value="Spore Coat Polysaccharide Biosynthesis Protein SpsA, Chain A"/>
    <property type="match status" value="1"/>
</dbReference>
<dbReference type="STRING" id="158500.BES08_08480"/>
<organism evidence="1 2">
    <name type="scientific">Novosphingobium resinovorum</name>
    <dbReference type="NCBI Taxonomy" id="158500"/>
    <lineage>
        <taxon>Bacteria</taxon>
        <taxon>Pseudomonadati</taxon>
        <taxon>Pseudomonadota</taxon>
        <taxon>Alphaproteobacteria</taxon>
        <taxon>Sphingomonadales</taxon>
        <taxon>Sphingomonadaceae</taxon>
        <taxon>Novosphingobium</taxon>
    </lineage>
</organism>
<comment type="caution">
    <text evidence="1">The sequence shown here is derived from an EMBL/GenBank/DDBJ whole genome shotgun (WGS) entry which is preliminary data.</text>
</comment>
<gene>
    <name evidence="1" type="ORF">BV97_00890</name>
</gene>
<evidence type="ECO:0000313" key="2">
    <source>
        <dbReference type="Proteomes" id="UP000024329"/>
    </source>
</evidence>
<dbReference type="Pfam" id="PF13641">
    <property type="entry name" value="Glyco_tranf_2_3"/>
    <property type="match status" value="1"/>
</dbReference>
<evidence type="ECO:0000313" key="1">
    <source>
        <dbReference type="EMBL" id="EZP83702.1"/>
    </source>
</evidence>
<reference evidence="1 2" key="1">
    <citation type="submission" date="2014-03" db="EMBL/GenBank/DDBJ databases">
        <title>Whole genome sequence of Novosphingobium resinovorum KF1.</title>
        <authorList>
            <person name="Gan H.M."/>
            <person name="Gan H.Y."/>
            <person name="Chew T.H."/>
            <person name="Savka M.A."/>
        </authorList>
    </citation>
    <scope>NUCLEOTIDE SEQUENCE [LARGE SCALE GENOMIC DNA]</scope>
    <source>
        <strain evidence="1 2">KF1</strain>
    </source>
</reference>
<dbReference type="EMBL" id="JFYZ01000002">
    <property type="protein sequence ID" value="EZP83702.1"/>
    <property type="molecule type" value="Genomic_DNA"/>
</dbReference>
<dbReference type="NCBIfam" id="NF011307">
    <property type="entry name" value="PRK14716.1-5"/>
    <property type="match status" value="1"/>
</dbReference>
<protein>
    <submittedName>
        <fullName evidence="1">Bacteriophage N4 adsorption protein B</fullName>
    </submittedName>
</protein>
<accession>A0A031K522</accession>
<dbReference type="InterPro" id="IPR029044">
    <property type="entry name" value="Nucleotide-diphossugar_trans"/>
</dbReference>
<dbReference type="RefSeq" id="WP_036523642.1">
    <property type="nucleotide sequence ID" value="NZ_JFYZ01000002.1"/>
</dbReference>
<dbReference type="Proteomes" id="UP000024329">
    <property type="component" value="Unassembled WGS sequence"/>
</dbReference>
<dbReference type="eggNOG" id="COG1215">
    <property type="taxonomic scope" value="Bacteria"/>
</dbReference>
<dbReference type="PATRIC" id="fig|158500.4.peg.911"/>
<dbReference type="AlphaFoldDB" id="A0A031K522"/>
<name>A0A031K522_9SPHN</name>
<dbReference type="SUPFAM" id="SSF53448">
    <property type="entry name" value="Nucleotide-diphospho-sugar transferases"/>
    <property type="match status" value="1"/>
</dbReference>